<dbReference type="AlphaFoldDB" id="A0A7M3SAT8"/>
<dbReference type="KEGG" id="acht:bsdcttw_47460"/>
<protein>
    <submittedName>
        <fullName evidence="1">Uncharacterized protein</fullName>
    </submittedName>
</protein>
<dbReference type="EMBL" id="AP023368">
    <property type="protein sequence ID" value="BCK01706.1"/>
    <property type="molecule type" value="Genomic_DNA"/>
</dbReference>
<reference evidence="1 2" key="1">
    <citation type="submission" date="2020-08" db="EMBL/GenBank/DDBJ databases">
        <title>Draft genome sequencing of an Anaerocolumna strain isolated from anoxic soil subjected to BSD treatment.</title>
        <authorList>
            <person name="Uek A."/>
            <person name="Tonouchi A."/>
        </authorList>
    </citation>
    <scope>NUCLEOTIDE SEQUENCE [LARGE SCALE GENOMIC DNA]</scope>
    <source>
        <strain evidence="1 2">CTTW</strain>
    </source>
</reference>
<sequence>MTYTYCKKIIQSGNYEKEDMQDKLDIFLLNNRISQEQYSELKELMK</sequence>
<evidence type="ECO:0000313" key="1">
    <source>
        <dbReference type="EMBL" id="BCK01706.1"/>
    </source>
</evidence>
<accession>A0A7M3SAT8</accession>
<name>A0A7M3SAT8_9FIRM</name>
<proteinExistence type="predicted"/>
<dbReference type="Proteomes" id="UP000515703">
    <property type="component" value="Chromosome"/>
</dbReference>
<gene>
    <name evidence="1" type="ORF">bsdcttw_47460</name>
</gene>
<keyword evidence="2" id="KW-1185">Reference proteome</keyword>
<reference evidence="1 2" key="2">
    <citation type="submission" date="2020-08" db="EMBL/GenBank/DDBJ databases">
        <authorList>
            <person name="Ueki A."/>
            <person name="Tonouchi A."/>
        </authorList>
    </citation>
    <scope>NUCLEOTIDE SEQUENCE [LARGE SCALE GENOMIC DNA]</scope>
    <source>
        <strain evidence="1 2">CTTW</strain>
    </source>
</reference>
<dbReference type="RefSeq" id="WP_185257241.1">
    <property type="nucleotide sequence ID" value="NZ_AP023368.1"/>
</dbReference>
<evidence type="ECO:0000313" key="2">
    <source>
        <dbReference type="Proteomes" id="UP000515703"/>
    </source>
</evidence>
<organism evidence="1 2">
    <name type="scientific">Anaerocolumna chitinilytica</name>
    <dbReference type="NCBI Taxonomy" id="1727145"/>
    <lineage>
        <taxon>Bacteria</taxon>
        <taxon>Bacillati</taxon>
        <taxon>Bacillota</taxon>
        <taxon>Clostridia</taxon>
        <taxon>Lachnospirales</taxon>
        <taxon>Lachnospiraceae</taxon>
        <taxon>Anaerocolumna</taxon>
    </lineage>
</organism>